<dbReference type="Proteomes" id="UP001500320">
    <property type="component" value="Unassembled WGS sequence"/>
</dbReference>
<comment type="caution">
    <text evidence="2">The sequence shown here is derived from an EMBL/GenBank/DDBJ whole genome shotgun (WGS) entry which is preliminary data.</text>
</comment>
<evidence type="ECO:0000256" key="1">
    <source>
        <dbReference type="SAM" id="MobiDB-lite"/>
    </source>
</evidence>
<evidence type="ECO:0000313" key="3">
    <source>
        <dbReference type="Proteomes" id="UP001500320"/>
    </source>
</evidence>
<name>A0ABP6N4Z5_9ACTN</name>
<sequence>MGEHSPAVEADLARFYGVDLVDLYRGRISLRKVYSLVSSLPYDSATHKAVLGEAAAWGSIEHLLAATVDELRVSNWLFQRVNFEQNPPTPAPEPLPRPGLSSAPEPEPEHTKFLTATELRSYLAGLG</sequence>
<feature type="region of interest" description="Disordered" evidence="1">
    <location>
        <begin position="84"/>
        <end position="111"/>
    </location>
</feature>
<keyword evidence="3" id="KW-1185">Reference proteome</keyword>
<gene>
    <name evidence="2" type="ORF">GCM10010466_29350</name>
</gene>
<protein>
    <submittedName>
        <fullName evidence="2">Uncharacterized protein</fullName>
    </submittedName>
</protein>
<organism evidence="2 3">
    <name type="scientific">Planomonospora alba</name>
    <dbReference type="NCBI Taxonomy" id="161354"/>
    <lineage>
        <taxon>Bacteria</taxon>
        <taxon>Bacillati</taxon>
        <taxon>Actinomycetota</taxon>
        <taxon>Actinomycetes</taxon>
        <taxon>Streptosporangiales</taxon>
        <taxon>Streptosporangiaceae</taxon>
        <taxon>Planomonospora</taxon>
    </lineage>
</organism>
<feature type="compositionally biased region" description="Pro residues" evidence="1">
    <location>
        <begin position="87"/>
        <end position="97"/>
    </location>
</feature>
<evidence type="ECO:0000313" key="2">
    <source>
        <dbReference type="EMBL" id="GAA3136667.1"/>
    </source>
</evidence>
<proteinExistence type="predicted"/>
<accession>A0ABP6N4Z5</accession>
<reference evidence="3" key="1">
    <citation type="journal article" date="2019" name="Int. J. Syst. Evol. Microbiol.">
        <title>The Global Catalogue of Microorganisms (GCM) 10K type strain sequencing project: providing services to taxonomists for standard genome sequencing and annotation.</title>
        <authorList>
            <consortium name="The Broad Institute Genomics Platform"/>
            <consortium name="The Broad Institute Genome Sequencing Center for Infectious Disease"/>
            <person name="Wu L."/>
            <person name="Ma J."/>
        </authorList>
    </citation>
    <scope>NUCLEOTIDE SEQUENCE [LARGE SCALE GENOMIC DNA]</scope>
    <source>
        <strain evidence="3">JCM 9373</strain>
    </source>
</reference>
<dbReference type="EMBL" id="BAAAUT010000021">
    <property type="protein sequence ID" value="GAA3136667.1"/>
    <property type="molecule type" value="Genomic_DNA"/>
</dbReference>